<evidence type="ECO:0000313" key="2">
    <source>
        <dbReference type="Proteomes" id="UP000249873"/>
    </source>
</evidence>
<organism evidence="1 2">
    <name type="scientific">Arcticibacterium luteifluviistationis</name>
    <dbReference type="NCBI Taxonomy" id="1784714"/>
    <lineage>
        <taxon>Bacteria</taxon>
        <taxon>Pseudomonadati</taxon>
        <taxon>Bacteroidota</taxon>
        <taxon>Cytophagia</taxon>
        <taxon>Cytophagales</taxon>
        <taxon>Leadbetterellaceae</taxon>
        <taxon>Arcticibacterium</taxon>
    </lineage>
</organism>
<dbReference type="KEGG" id="als:DJ013_00230"/>
<proteinExistence type="predicted"/>
<keyword evidence="2" id="KW-1185">Reference proteome</keyword>
<name>A0A2Z4G6D5_9BACT</name>
<reference evidence="1 2" key="1">
    <citation type="submission" date="2018-05" db="EMBL/GenBank/DDBJ databases">
        <title>Complete genome sequence of Arcticibacterium luteifluviistationis SM1504T, a cytophagaceae bacterium isolated from Arctic surface seawater.</title>
        <authorList>
            <person name="Li Y."/>
            <person name="Qin Q.-L."/>
        </authorList>
    </citation>
    <scope>NUCLEOTIDE SEQUENCE [LARGE SCALE GENOMIC DNA]</scope>
    <source>
        <strain evidence="1 2">SM1504</strain>
    </source>
</reference>
<evidence type="ECO:0000313" key="1">
    <source>
        <dbReference type="EMBL" id="AWV96702.1"/>
    </source>
</evidence>
<dbReference type="OrthoDB" id="880708at2"/>
<dbReference type="Proteomes" id="UP000249873">
    <property type="component" value="Chromosome"/>
</dbReference>
<gene>
    <name evidence="1" type="ORF">DJ013_00230</name>
</gene>
<sequence>MINHSNENTIMDDANSPELDKKQMGLVTEDFLKVCDHLKEGSYQIRSRKFSEYPVFVATIADVPVGNTLFFKDDLGTRYEYKATFLEEFIERGIVGPESEGLFKEHYKNPEEYCCLFVMDGKFAGFVYIPFPED</sequence>
<dbReference type="AlphaFoldDB" id="A0A2Z4G6D5"/>
<dbReference type="EMBL" id="CP029480">
    <property type="protein sequence ID" value="AWV96702.1"/>
    <property type="molecule type" value="Genomic_DNA"/>
</dbReference>
<dbReference type="RefSeq" id="WP_111369804.1">
    <property type="nucleotide sequence ID" value="NZ_CP029480.1"/>
</dbReference>
<accession>A0A2Z4G6D5</accession>
<protein>
    <submittedName>
        <fullName evidence="1">Uncharacterized protein</fullName>
    </submittedName>
</protein>